<evidence type="ECO:0000313" key="9">
    <source>
        <dbReference type="Proteomes" id="UP001174936"/>
    </source>
</evidence>
<feature type="transmembrane region" description="Helical" evidence="6">
    <location>
        <begin position="229"/>
        <end position="252"/>
    </location>
</feature>
<dbReference type="AlphaFoldDB" id="A0AA39YFI6"/>
<dbReference type="EMBL" id="JAULSV010000002">
    <property type="protein sequence ID" value="KAK0651707.1"/>
    <property type="molecule type" value="Genomic_DNA"/>
</dbReference>
<evidence type="ECO:0000256" key="1">
    <source>
        <dbReference type="ARBA" id="ARBA00004167"/>
    </source>
</evidence>
<evidence type="ECO:0000256" key="6">
    <source>
        <dbReference type="SAM" id="Phobius"/>
    </source>
</evidence>
<keyword evidence="4 6" id="KW-0472">Membrane</keyword>
<reference evidence="8" key="1">
    <citation type="submission" date="2023-06" db="EMBL/GenBank/DDBJ databases">
        <title>Genome-scale phylogeny and comparative genomics of the fungal order Sordariales.</title>
        <authorList>
            <consortium name="Lawrence Berkeley National Laboratory"/>
            <person name="Hensen N."/>
            <person name="Bonometti L."/>
            <person name="Westerberg I."/>
            <person name="Brannstrom I.O."/>
            <person name="Guillou S."/>
            <person name="Cros-Aarteil S."/>
            <person name="Calhoun S."/>
            <person name="Haridas S."/>
            <person name="Kuo A."/>
            <person name="Mondo S."/>
            <person name="Pangilinan J."/>
            <person name="Riley R."/>
            <person name="Labutti K."/>
            <person name="Andreopoulos B."/>
            <person name="Lipzen A."/>
            <person name="Chen C."/>
            <person name="Yanf M."/>
            <person name="Daum C."/>
            <person name="Ng V."/>
            <person name="Clum A."/>
            <person name="Steindorff A."/>
            <person name="Ohm R."/>
            <person name="Martin F."/>
            <person name="Silar P."/>
            <person name="Natvig D."/>
            <person name="Lalanne C."/>
            <person name="Gautier V."/>
            <person name="Ament-Velasquez S.L."/>
            <person name="Kruys A."/>
            <person name="Hutchinson M.I."/>
            <person name="Powell A.J."/>
            <person name="Barry K."/>
            <person name="Miller A.N."/>
            <person name="Grigoriev I.V."/>
            <person name="Debuchy R."/>
            <person name="Gladieux P."/>
            <person name="Thoren M.H."/>
            <person name="Johannesson H."/>
        </authorList>
    </citation>
    <scope>NUCLEOTIDE SEQUENCE</scope>
    <source>
        <strain evidence="8">SMH2532-1</strain>
    </source>
</reference>
<feature type="region of interest" description="Disordered" evidence="5">
    <location>
        <begin position="283"/>
        <end position="395"/>
    </location>
</feature>
<name>A0AA39YFI6_9PEZI</name>
<feature type="compositionally biased region" description="Low complexity" evidence="5">
    <location>
        <begin position="336"/>
        <end position="368"/>
    </location>
</feature>
<proteinExistence type="predicted"/>
<comment type="caution">
    <text evidence="8">The sequence shown here is derived from an EMBL/GenBank/DDBJ whole genome shotgun (WGS) entry which is preliminary data.</text>
</comment>
<feature type="compositionally biased region" description="Pro residues" evidence="5">
    <location>
        <begin position="313"/>
        <end position="335"/>
    </location>
</feature>
<dbReference type="GO" id="GO:0071944">
    <property type="term" value="C:cell periphery"/>
    <property type="evidence" value="ECO:0007669"/>
    <property type="project" value="UniProtKB-ARBA"/>
</dbReference>
<evidence type="ECO:0000256" key="4">
    <source>
        <dbReference type="ARBA" id="ARBA00023136"/>
    </source>
</evidence>
<dbReference type="InterPro" id="IPR051694">
    <property type="entry name" value="Immunoregulatory_rcpt-like"/>
</dbReference>
<feature type="signal peptide" evidence="7">
    <location>
        <begin position="1"/>
        <end position="19"/>
    </location>
</feature>
<comment type="subcellular location">
    <subcellularLocation>
        <location evidence="1">Membrane</location>
        <topology evidence="1">Single-pass membrane protein</topology>
    </subcellularLocation>
</comment>
<accession>A0AA39YFI6</accession>
<feature type="chain" id="PRO_5041410654" evidence="7">
    <location>
        <begin position="20"/>
        <end position="395"/>
    </location>
</feature>
<sequence length="395" mass="41923">MRSNLPWAVLTALLASAEAKALRWTDDSPSWVPARETGAPKHIGYIPAAPEPTYMPTPNFDLMRRQSSGNNTCGYINGVFSSASAIVCNSGWECSPSTRLKVMGCCSRNNCVAETQCFNRAQSRSFTGDDGGRIRLCSDSRAPFCATGRFTNGAFSSYTVLFCDASSSRTYSLSYFSPTKASSTRSSSRSASRSSSSSSISSSSTTETPTPTPPASETQAPASSSPAGAIVGGVVGGIAAIGLIVLGAIFLWRRKSRDDDGPPPGSIIPGSTAYAAVAQYPPPQEDRTSLLMKPPYRGSGSVSPYDPSVASSSPPPGHPPQPYSNMPPSPQPPSTPFLQQAHYQPQPYGQQYQQSPPLQPQLQTYQAYSPQPYRPQQNAAELPAGRGDGELRELA</sequence>
<protein>
    <submittedName>
        <fullName evidence="8">Uncharacterized protein</fullName>
    </submittedName>
</protein>
<feature type="compositionally biased region" description="Low complexity" evidence="5">
    <location>
        <begin position="301"/>
        <end position="312"/>
    </location>
</feature>
<evidence type="ECO:0000313" key="8">
    <source>
        <dbReference type="EMBL" id="KAK0651707.1"/>
    </source>
</evidence>
<keyword evidence="2 6" id="KW-0812">Transmembrane</keyword>
<evidence type="ECO:0000256" key="5">
    <source>
        <dbReference type="SAM" id="MobiDB-lite"/>
    </source>
</evidence>
<keyword evidence="9" id="KW-1185">Reference proteome</keyword>
<dbReference type="PANTHER" id="PTHR15549:SF30">
    <property type="entry name" value="MID2 DOMAIN-CONTAINING PROTEIN"/>
    <property type="match status" value="1"/>
</dbReference>
<evidence type="ECO:0000256" key="7">
    <source>
        <dbReference type="SAM" id="SignalP"/>
    </source>
</evidence>
<dbReference type="Pfam" id="PF03229">
    <property type="entry name" value="Alpha_GJ"/>
    <property type="match status" value="1"/>
</dbReference>
<evidence type="ECO:0000256" key="3">
    <source>
        <dbReference type="ARBA" id="ARBA00022989"/>
    </source>
</evidence>
<evidence type="ECO:0000256" key="2">
    <source>
        <dbReference type="ARBA" id="ARBA00022692"/>
    </source>
</evidence>
<dbReference type="InterPro" id="IPR004913">
    <property type="entry name" value="Herpes_gJ"/>
</dbReference>
<keyword evidence="3 6" id="KW-1133">Transmembrane helix</keyword>
<organism evidence="8 9">
    <name type="scientific">Cercophora newfieldiana</name>
    <dbReference type="NCBI Taxonomy" id="92897"/>
    <lineage>
        <taxon>Eukaryota</taxon>
        <taxon>Fungi</taxon>
        <taxon>Dikarya</taxon>
        <taxon>Ascomycota</taxon>
        <taxon>Pezizomycotina</taxon>
        <taxon>Sordariomycetes</taxon>
        <taxon>Sordariomycetidae</taxon>
        <taxon>Sordariales</taxon>
        <taxon>Lasiosphaeriaceae</taxon>
        <taxon>Cercophora</taxon>
    </lineage>
</organism>
<keyword evidence="7" id="KW-0732">Signal</keyword>
<gene>
    <name evidence="8" type="ORF">B0T16DRAFT_85173</name>
</gene>
<dbReference type="PANTHER" id="PTHR15549">
    <property type="entry name" value="PAIRED IMMUNOGLOBULIN-LIKE TYPE 2 RECEPTOR"/>
    <property type="match status" value="1"/>
</dbReference>
<dbReference type="GO" id="GO:0016020">
    <property type="term" value="C:membrane"/>
    <property type="evidence" value="ECO:0007669"/>
    <property type="project" value="UniProtKB-SubCell"/>
</dbReference>
<feature type="region of interest" description="Disordered" evidence="5">
    <location>
        <begin position="178"/>
        <end position="225"/>
    </location>
</feature>
<dbReference type="Proteomes" id="UP001174936">
    <property type="component" value="Unassembled WGS sequence"/>
</dbReference>